<dbReference type="Pfam" id="PF13967">
    <property type="entry name" value="RSN1_TM"/>
    <property type="match status" value="1"/>
</dbReference>
<evidence type="ECO:0000256" key="9">
    <source>
        <dbReference type="ARBA" id="ARBA00023303"/>
    </source>
</evidence>
<feature type="domain" description="CSC1/OSCA1-like 7TM region" evidence="12">
    <location>
        <begin position="371"/>
        <end position="643"/>
    </location>
</feature>
<feature type="domain" description="CSC1/OSCA1-like N-terminal transmembrane" evidence="13">
    <location>
        <begin position="10"/>
        <end position="177"/>
    </location>
</feature>
<dbReference type="InterPro" id="IPR003864">
    <property type="entry name" value="CSC1/OSCA1-like_7TM"/>
</dbReference>
<feature type="transmembrane region" description="Helical" evidence="11">
    <location>
        <begin position="572"/>
        <end position="602"/>
    </location>
</feature>
<evidence type="ECO:0000256" key="11">
    <source>
        <dbReference type="SAM" id="Phobius"/>
    </source>
</evidence>
<comment type="subcellular location">
    <subcellularLocation>
        <location evidence="1">Membrane</location>
        <topology evidence="1">Multi-pass membrane protein</topology>
    </subcellularLocation>
</comment>
<evidence type="ECO:0000256" key="2">
    <source>
        <dbReference type="ARBA" id="ARBA00007779"/>
    </source>
</evidence>
<keyword evidence="6 11" id="KW-1133">Transmembrane helix</keyword>
<accession>A0A5B7B4G5</accession>
<evidence type="ECO:0008006" key="16">
    <source>
        <dbReference type="Google" id="ProtNLM"/>
    </source>
</evidence>
<keyword evidence="9" id="KW-0407">Ion channel</keyword>
<evidence type="ECO:0000256" key="10">
    <source>
        <dbReference type="SAM" id="MobiDB-lite"/>
    </source>
</evidence>
<organism evidence="15">
    <name type="scientific">Davidia involucrata</name>
    <name type="common">Dove tree</name>
    <dbReference type="NCBI Taxonomy" id="16924"/>
    <lineage>
        <taxon>Eukaryota</taxon>
        <taxon>Viridiplantae</taxon>
        <taxon>Streptophyta</taxon>
        <taxon>Embryophyta</taxon>
        <taxon>Tracheophyta</taxon>
        <taxon>Spermatophyta</taxon>
        <taxon>Magnoliopsida</taxon>
        <taxon>eudicotyledons</taxon>
        <taxon>Gunneridae</taxon>
        <taxon>Pentapetalae</taxon>
        <taxon>asterids</taxon>
        <taxon>Cornales</taxon>
        <taxon>Nyssaceae</taxon>
        <taxon>Davidia</taxon>
    </lineage>
</organism>
<dbReference type="InterPro" id="IPR032880">
    <property type="entry name" value="CSC1/OSCA1-like_N"/>
</dbReference>
<proteinExistence type="inferred from homology"/>
<dbReference type="EMBL" id="GHES01032479">
    <property type="protein sequence ID" value="MPA63038.1"/>
    <property type="molecule type" value="Transcribed_RNA"/>
</dbReference>
<evidence type="ECO:0000256" key="6">
    <source>
        <dbReference type="ARBA" id="ARBA00022989"/>
    </source>
</evidence>
<keyword evidence="7" id="KW-0406">Ion transport</keyword>
<feature type="region of interest" description="Disordered" evidence="10">
    <location>
        <begin position="720"/>
        <end position="752"/>
    </location>
</feature>
<sequence>MANIQDISFAAAINILTAIAFLVAFAILRLQPINDRVYFPKWYLKGIRGSPTNSGAFVSKFVNLDFKTYIRFLNWMPAALRMPQPELIDHAGLDCAVYIRIYLLGLKIFVPITTLAFAVLVPVNWTGKTLEHINDLTFSNIDKLSISNVPPGSKRFWAHLVMAYIFSFWTWYVLYKEYKIIATMRLQFLAAENRRPDQFTVLVRNVPPDPDESVSEHVEHFFCVNHPDHYLTHQIVYNANNLAKLVAKKKSLQNWLIYYQNKYERNPAKKPTTKTGFWGLWGTTVDSIDYYTAEIEKLSEEEIAEKERVLSDPKAIVPAAFVSLKTRWGAAVCAQTQQSSNPTIWLTEWAPEPRDVYWDNLAIPYVELTVRRLLMTVALFFLTFFFMIPIAFVQSLANIEGIEKVLPFLKSLIEMKVVKSFIQGFLPGIALKIFLILLPTILMIMSKIEGFTSLSSLERRSAAKYHLFILVNVFLGSIITGAAFEQLHNFLNQPPTEIPKTVGVSIPMKATFFITYIMVDGWAGIAAEILRLVPLVMFHVKNTFLVKTDQDREQAMDPGSLDFATYEPRIQLYFLLGLVYSTVTPILLPFIVVFFAFAYLVFRHQIINVYDQKYESGARFWPDVHRRIIIGLIISQLLLMGLLSTKDAEQSTPFLIALPILTIWFHRFCKGRFESAFVKFPLQDAMVKDTLERATEPNLNLKAYLQDAYIHPVFTGGEFERPPAIDDEENNPLVPTKRNSRRESDGGSENAF</sequence>
<keyword evidence="4 11" id="KW-0812">Transmembrane</keyword>
<name>A0A5B7B4G5_DAVIN</name>
<evidence type="ECO:0000256" key="8">
    <source>
        <dbReference type="ARBA" id="ARBA00023136"/>
    </source>
</evidence>
<dbReference type="InterPro" id="IPR027815">
    <property type="entry name" value="CSC1/OSCA1-like_cyt"/>
</dbReference>
<evidence type="ECO:0000256" key="4">
    <source>
        <dbReference type="ARBA" id="ARBA00022692"/>
    </source>
</evidence>
<evidence type="ECO:0000259" key="13">
    <source>
        <dbReference type="Pfam" id="PF13967"/>
    </source>
</evidence>
<dbReference type="PANTHER" id="PTHR13018">
    <property type="entry name" value="PROBABLE MEMBRANE PROTEIN DUF221-RELATED"/>
    <property type="match status" value="1"/>
</dbReference>
<feature type="transmembrane region" description="Helical" evidence="11">
    <location>
        <begin position="156"/>
        <end position="175"/>
    </location>
</feature>
<protein>
    <recommendedName>
        <fullName evidence="16">CSC1-like protein</fullName>
    </recommendedName>
</protein>
<gene>
    <name evidence="15" type="ORF">Din_032479</name>
</gene>
<keyword evidence="8 11" id="KW-0472">Membrane</keyword>
<dbReference type="GO" id="GO:0005227">
    <property type="term" value="F:calcium-activated cation channel activity"/>
    <property type="evidence" value="ECO:0007669"/>
    <property type="project" value="InterPro"/>
</dbReference>
<keyword evidence="3" id="KW-0813">Transport</keyword>
<feature type="transmembrane region" description="Helical" evidence="11">
    <location>
        <begin position="373"/>
        <end position="397"/>
    </location>
</feature>
<reference evidence="15" key="1">
    <citation type="submission" date="2019-08" db="EMBL/GenBank/DDBJ databases">
        <title>Reference gene set and small RNA set construction with multiple tissues from Davidia involucrata Baill.</title>
        <authorList>
            <person name="Yang H."/>
            <person name="Zhou C."/>
            <person name="Li G."/>
            <person name="Wang J."/>
            <person name="Gao P."/>
            <person name="Wang M."/>
            <person name="Wang R."/>
            <person name="Zhao Y."/>
        </authorList>
    </citation>
    <scope>NUCLEOTIDE SEQUENCE</scope>
    <source>
        <tissue evidence="15">Mixed with DoveR01_LX</tissue>
    </source>
</reference>
<dbReference type="Pfam" id="PF02714">
    <property type="entry name" value="RSN1_7TM"/>
    <property type="match status" value="1"/>
</dbReference>
<evidence type="ECO:0000256" key="5">
    <source>
        <dbReference type="ARBA" id="ARBA00022837"/>
    </source>
</evidence>
<feature type="transmembrane region" description="Helical" evidence="11">
    <location>
        <begin position="465"/>
        <end position="484"/>
    </location>
</feature>
<feature type="transmembrane region" description="Helical" evidence="11">
    <location>
        <begin position="101"/>
        <end position="121"/>
    </location>
</feature>
<evidence type="ECO:0000256" key="1">
    <source>
        <dbReference type="ARBA" id="ARBA00004141"/>
    </source>
</evidence>
<feature type="transmembrane region" description="Helical" evidence="11">
    <location>
        <begin position="6"/>
        <end position="28"/>
    </location>
</feature>
<evidence type="ECO:0000259" key="12">
    <source>
        <dbReference type="Pfam" id="PF02714"/>
    </source>
</evidence>
<feature type="transmembrane region" description="Helical" evidence="11">
    <location>
        <begin position="417"/>
        <end position="444"/>
    </location>
</feature>
<keyword evidence="5" id="KW-0106">Calcium</keyword>
<evidence type="ECO:0000256" key="3">
    <source>
        <dbReference type="ARBA" id="ARBA00022448"/>
    </source>
</evidence>
<evidence type="ECO:0000259" key="14">
    <source>
        <dbReference type="Pfam" id="PF14703"/>
    </source>
</evidence>
<evidence type="ECO:0000256" key="7">
    <source>
        <dbReference type="ARBA" id="ARBA00023065"/>
    </source>
</evidence>
<comment type="similarity">
    <text evidence="2">Belongs to the CSC1 (TC 1.A.17) family.</text>
</comment>
<dbReference type="GO" id="GO:0005886">
    <property type="term" value="C:plasma membrane"/>
    <property type="evidence" value="ECO:0007669"/>
    <property type="project" value="TreeGrafter"/>
</dbReference>
<dbReference type="PANTHER" id="PTHR13018:SF96">
    <property type="entry name" value="OS05G0393800 PROTEIN"/>
    <property type="match status" value="1"/>
</dbReference>
<dbReference type="InterPro" id="IPR045122">
    <property type="entry name" value="Csc1-like"/>
</dbReference>
<dbReference type="AlphaFoldDB" id="A0A5B7B4G5"/>
<evidence type="ECO:0000313" key="15">
    <source>
        <dbReference type="EMBL" id="MPA63038.1"/>
    </source>
</evidence>
<dbReference type="Pfam" id="PF14703">
    <property type="entry name" value="PHM7_cyt"/>
    <property type="match status" value="1"/>
</dbReference>
<feature type="domain" description="CSC1/OSCA1-like cytosolic" evidence="14">
    <location>
        <begin position="198"/>
        <end position="360"/>
    </location>
</feature>